<sequence>MRAAGLAVWVCGLAAAPHGLHAQGHPPWQTEDVRQQARDLLQRWHAGAFLALDDEALVRSFRALSPEVLATALALGASQHEGLEIWMKRQERIHGRWSDKPFLNHIKYRRQPRQVYMAWLPGGPKAGQEILYDARRRPDAMYGHLGGAFNVMSIWTALDGSLARENSNHSVLDLSPRFIADVVAAELQRYRAEGRSPQADSFEVLTVAGQRCLALGWTPSSGPPAHYAARTRICLNLRQPWVLQVESWDAEGDIQERILFDKIVPATFTDGDFDPANAAYRF</sequence>
<evidence type="ECO:0000313" key="1">
    <source>
        <dbReference type="EMBL" id="TDP83034.1"/>
    </source>
</evidence>
<gene>
    <name evidence="1" type="ORF">EV672_105221</name>
</gene>
<comment type="caution">
    <text evidence="1">The sequence shown here is derived from an EMBL/GenBank/DDBJ whole genome shotgun (WGS) entry which is preliminary data.</text>
</comment>
<dbReference type="Proteomes" id="UP000294593">
    <property type="component" value="Unassembled WGS sequence"/>
</dbReference>
<proteinExistence type="predicted"/>
<reference evidence="1 2" key="1">
    <citation type="submission" date="2019-03" db="EMBL/GenBank/DDBJ databases">
        <title>Genomic Encyclopedia of Type Strains, Phase IV (KMG-IV): sequencing the most valuable type-strain genomes for metagenomic binning, comparative biology and taxonomic classification.</title>
        <authorList>
            <person name="Goeker M."/>
        </authorList>
    </citation>
    <scope>NUCLEOTIDE SEQUENCE [LARGE SCALE GENOMIC DNA]</scope>
    <source>
        <strain evidence="1 2">DSM 11901</strain>
    </source>
</reference>
<dbReference type="AlphaFoldDB" id="A0A4R6RAN4"/>
<name>A0A4R6RAN4_9BURK</name>
<organism evidence="1 2">
    <name type="scientific">Aquabacterium commune</name>
    <dbReference type="NCBI Taxonomy" id="70586"/>
    <lineage>
        <taxon>Bacteria</taxon>
        <taxon>Pseudomonadati</taxon>
        <taxon>Pseudomonadota</taxon>
        <taxon>Betaproteobacteria</taxon>
        <taxon>Burkholderiales</taxon>
        <taxon>Aquabacterium</taxon>
    </lineage>
</organism>
<protein>
    <submittedName>
        <fullName evidence="1">Uncharacterized protein DUF1571</fullName>
    </submittedName>
</protein>
<evidence type="ECO:0000313" key="2">
    <source>
        <dbReference type="Proteomes" id="UP000294593"/>
    </source>
</evidence>
<accession>A0A4R6RAN4</accession>
<dbReference type="InterPro" id="IPR011465">
    <property type="entry name" value="DUF1571"/>
</dbReference>
<dbReference type="Pfam" id="PF07608">
    <property type="entry name" value="DUF1571"/>
    <property type="match status" value="1"/>
</dbReference>
<dbReference type="EMBL" id="SNXW01000005">
    <property type="protein sequence ID" value="TDP83034.1"/>
    <property type="molecule type" value="Genomic_DNA"/>
</dbReference>
<keyword evidence="2" id="KW-1185">Reference proteome</keyword>